<gene>
    <name evidence="2" type="ORF">H0264_31095</name>
</gene>
<feature type="chain" id="PRO_5027885619" description="Lipoprotein" evidence="1">
    <location>
        <begin position="20"/>
        <end position="151"/>
    </location>
</feature>
<reference evidence="2 3" key="1">
    <citation type="submission" date="2020-07" db="EMBL/GenBank/DDBJ databases">
        <authorList>
            <person name="Zhuang K."/>
            <person name="Ran Y."/>
        </authorList>
    </citation>
    <scope>NUCLEOTIDE SEQUENCE [LARGE SCALE GENOMIC DNA]</scope>
    <source>
        <strain evidence="2 3">WCH-YHL-001</strain>
    </source>
</reference>
<dbReference type="PROSITE" id="PS51257">
    <property type="entry name" value="PROKAR_LIPOPROTEIN"/>
    <property type="match status" value="1"/>
</dbReference>
<evidence type="ECO:0000313" key="3">
    <source>
        <dbReference type="Proteomes" id="UP000515512"/>
    </source>
</evidence>
<name>A0A7D6Z2Z8_9NOCA</name>
<dbReference type="EMBL" id="CP059399">
    <property type="protein sequence ID" value="QLY29644.1"/>
    <property type="molecule type" value="Genomic_DNA"/>
</dbReference>
<proteinExistence type="predicted"/>
<keyword evidence="1" id="KW-0732">Signal</keyword>
<dbReference type="Proteomes" id="UP000515512">
    <property type="component" value="Chromosome"/>
</dbReference>
<protein>
    <recommendedName>
        <fullName evidence="4">Lipoprotein</fullName>
    </recommendedName>
</protein>
<evidence type="ECO:0008006" key="4">
    <source>
        <dbReference type="Google" id="ProtNLM"/>
    </source>
</evidence>
<dbReference type="RefSeq" id="WP_181580848.1">
    <property type="nucleotide sequence ID" value="NZ_CP059399.1"/>
</dbReference>
<evidence type="ECO:0000313" key="2">
    <source>
        <dbReference type="EMBL" id="QLY29644.1"/>
    </source>
</evidence>
<feature type="signal peptide" evidence="1">
    <location>
        <begin position="1"/>
        <end position="19"/>
    </location>
</feature>
<dbReference type="AlphaFoldDB" id="A0A7D6Z2Z8"/>
<keyword evidence="3" id="KW-1185">Reference proteome</keyword>
<sequence length="151" mass="16017">MIRRRLAHGTLLVAVVAAAGCLPWSEPSPTTTAPPPSTVIAQLGTPFTLSPGATAHLDDERLTVLFNEVSSDSRCPVDVDCVWEGNAIIVLTVVAAGVQAEHQLATAYPELAADTAGGYRLTLVNLSPERRHSDGEIPPQNYRVDLIAARP</sequence>
<dbReference type="KEGG" id="nhu:H0264_31095"/>
<accession>A0A7D6Z2Z8</accession>
<organism evidence="2 3">
    <name type="scientific">Nocardia huaxiensis</name>
    <dbReference type="NCBI Taxonomy" id="2755382"/>
    <lineage>
        <taxon>Bacteria</taxon>
        <taxon>Bacillati</taxon>
        <taxon>Actinomycetota</taxon>
        <taxon>Actinomycetes</taxon>
        <taxon>Mycobacteriales</taxon>
        <taxon>Nocardiaceae</taxon>
        <taxon>Nocardia</taxon>
    </lineage>
</organism>
<evidence type="ECO:0000256" key="1">
    <source>
        <dbReference type="SAM" id="SignalP"/>
    </source>
</evidence>